<gene>
    <name evidence="1" type="ORF">TWF506_001565</name>
</gene>
<protein>
    <submittedName>
        <fullName evidence="1">Uncharacterized protein</fullName>
    </submittedName>
</protein>
<evidence type="ECO:0000313" key="2">
    <source>
        <dbReference type="Proteomes" id="UP001307849"/>
    </source>
</evidence>
<organism evidence="1 2">
    <name type="scientific">Arthrobotrys conoides</name>
    <dbReference type="NCBI Taxonomy" id="74498"/>
    <lineage>
        <taxon>Eukaryota</taxon>
        <taxon>Fungi</taxon>
        <taxon>Dikarya</taxon>
        <taxon>Ascomycota</taxon>
        <taxon>Pezizomycotina</taxon>
        <taxon>Orbiliomycetes</taxon>
        <taxon>Orbiliales</taxon>
        <taxon>Orbiliaceae</taxon>
        <taxon>Arthrobotrys</taxon>
    </lineage>
</organism>
<dbReference type="Proteomes" id="UP001307849">
    <property type="component" value="Unassembled WGS sequence"/>
</dbReference>
<accession>A0AAN8RRE4</accession>
<dbReference type="AlphaFoldDB" id="A0AAN8RRE4"/>
<comment type="caution">
    <text evidence="1">The sequence shown here is derived from an EMBL/GenBank/DDBJ whole genome shotgun (WGS) entry which is preliminary data.</text>
</comment>
<name>A0AAN8RRE4_9PEZI</name>
<reference evidence="1 2" key="1">
    <citation type="submission" date="2019-10" db="EMBL/GenBank/DDBJ databases">
        <authorList>
            <person name="Palmer J.M."/>
        </authorList>
    </citation>
    <scope>NUCLEOTIDE SEQUENCE [LARGE SCALE GENOMIC DNA]</scope>
    <source>
        <strain evidence="1 2">TWF506</strain>
    </source>
</reference>
<sequence>MFSRLLIPRLPIRPSAINININIKNLNQNLSRLANANAAGVSKVVVVYPPHGLPRPSSSVSRFYTTTTPSTGKRPVDAKVEDLSELYASAKDEFEIAVEETSKNTIYARDDRETAREEFEKFRVAYEEAIVGGSEEEGLEIRRRVGQRLREMESAMEALSQADNEEH</sequence>
<dbReference type="EMBL" id="JAVHJM010000001">
    <property type="protein sequence ID" value="KAK6521342.1"/>
    <property type="molecule type" value="Genomic_DNA"/>
</dbReference>
<evidence type="ECO:0000313" key="1">
    <source>
        <dbReference type="EMBL" id="KAK6521342.1"/>
    </source>
</evidence>
<proteinExistence type="predicted"/>
<keyword evidence="2" id="KW-1185">Reference proteome</keyword>